<keyword evidence="3 6" id="KW-0812">Transmembrane</keyword>
<evidence type="ECO:0000256" key="1">
    <source>
        <dbReference type="ARBA" id="ARBA00004651"/>
    </source>
</evidence>
<evidence type="ECO:0000256" key="5">
    <source>
        <dbReference type="ARBA" id="ARBA00023136"/>
    </source>
</evidence>
<organism evidence="7 8">
    <name type="scientific">Sporolactobacillus inulinus CASD</name>
    <dbReference type="NCBI Taxonomy" id="1069536"/>
    <lineage>
        <taxon>Bacteria</taxon>
        <taxon>Bacillati</taxon>
        <taxon>Bacillota</taxon>
        <taxon>Bacilli</taxon>
        <taxon>Bacillales</taxon>
        <taxon>Sporolactobacillaceae</taxon>
        <taxon>Sporolactobacillus</taxon>
    </lineage>
</organism>
<dbReference type="RefSeq" id="WP_010023853.1">
    <property type="nucleotide sequence ID" value="NZ_AFVQ02000066.1"/>
</dbReference>
<feature type="transmembrane region" description="Helical" evidence="6">
    <location>
        <begin position="6"/>
        <end position="28"/>
    </location>
</feature>
<gene>
    <name evidence="7" type="ORF">SINU_05405</name>
</gene>
<accession>A0A0U1QQ62</accession>
<evidence type="ECO:0000313" key="7">
    <source>
        <dbReference type="EMBL" id="KLI02957.1"/>
    </source>
</evidence>
<evidence type="ECO:0000256" key="6">
    <source>
        <dbReference type="SAM" id="Phobius"/>
    </source>
</evidence>
<keyword evidence="2" id="KW-1003">Cell membrane</keyword>
<protein>
    <submittedName>
        <fullName evidence="7">Lysine transporter LysE</fullName>
    </submittedName>
</protein>
<dbReference type="GO" id="GO:0015171">
    <property type="term" value="F:amino acid transmembrane transporter activity"/>
    <property type="evidence" value="ECO:0007669"/>
    <property type="project" value="TreeGrafter"/>
</dbReference>
<keyword evidence="5 6" id="KW-0472">Membrane</keyword>
<feature type="transmembrane region" description="Helical" evidence="6">
    <location>
        <begin position="40"/>
        <end position="67"/>
    </location>
</feature>
<feature type="transmembrane region" description="Helical" evidence="6">
    <location>
        <begin position="144"/>
        <end position="168"/>
    </location>
</feature>
<comment type="subcellular location">
    <subcellularLocation>
        <location evidence="1">Cell membrane</location>
        <topology evidence="1">Multi-pass membrane protein</topology>
    </subcellularLocation>
</comment>
<dbReference type="STRING" id="1069536.SINU_05405"/>
<evidence type="ECO:0000256" key="3">
    <source>
        <dbReference type="ARBA" id="ARBA00022692"/>
    </source>
</evidence>
<keyword evidence="8" id="KW-1185">Reference proteome</keyword>
<dbReference type="EMBL" id="AFVQ02000066">
    <property type="protein sequence ID" value="KLI02957.1"/>
    <property type="molecule type" value="Genomic_DNA"/>
</dbReference>
<sequence length="207" mass="22176">MDASFYFKGFLLGLAIAAPVGPIGVLCIRRTIASGRLVGLLSGIGAATADACFGSIAAFGLTVIAHFLLDQRIWLQTFGGLFLVFLAARTWRSAGAADAAKLGKSNRLFGAYGSTFVLTLTNPMTILSFISMFAGIGLTSGDPWQAFSIVLGVFSGSAFWWLLLSVCIGSFQEKMDRKAFIWVDHLSAVVIFGFAIVSLYHVFNKLL</sequence>
<dbReference type="Proteomes" id="UP000035553">
    <property type="component" value="Unassembled WGS sequence"/>
</dbReference>
<comment type="caution">
    <text evidence="7">The sequence shown here is derived from an EMBL/GenBank/DDBJ whole genome shotgun (WGS) entry which is preliminary data.</text>
</comment>
<evidence type="ECO:0000256" key="4">
    <source>
        <dbReference type="ARBA" id="ARBA00022989"/>
    </source>
</evidence>
<dbReference type="GO" id="GO:0005886">
    <property type="term" value="C:plasma membrane"/>
    <property type="evidence" value="ECO:0007669"/>
    <property type="project" value="UniProtKB-SubCell"/>
</dbReference>
<dbReference type="Pfam" id="PF01810">
    <property type="entry name" value="LysE"/>
    <property type="match status" value="1"/>
</dbReference>
<evidence type="ECO:0000313" key="8">
    <source>
        <dbReference type="Proteomes" id="UP000035553"/>
    </source>
</evidence>
<keyword evidence="4 6" id="KW-1133">Transmembrane helix</keyword>
<name>A0A0U1QQ62_9BACL</name>
<dbReference type="InterPro" id="IPR001123">
    <property type="entry name" value="LeuE-type"/>
</dbReference>
<proteinExistence type="predicted"/>
<feature type="transmembrane region" description="Helical" evidence="6">
    <location>
        <begin position="180"/>
        <end position="203"/>
    </location>
</feature>
<feature type="transmembrane region" description="Helical" evidence="6">
    <location>
        <begin position="112"/>
        <end position="138"/>
    </location>
</feature>
<dbReference type="PANTHER" id="PTHR30086:SF20">
    <property type="entry name" value="ARGININE EXPORTER PROTEIN ARGO-RELATED"/>
    <property type="match status" value="1"/>
</dbReference>
<dbReference type="OrthoDB" id="7874789at2"/>
<dbReference type="PANTHER" id="PTHR30086">
    <property type="entry name" value="ARGININE EXPORTER PROTEIN ARGO"/>
    <property type="match status" value="1"/>
</dbReference>
<dbReference type="AlphaFoldDB" id="A0A0U1QQ62"/>
<evidence type="ECO:0000256" key="2">
    <source>
        <dbReference type="ARBA" id="ARBA00022475"/>
    </source>
</evidence>
<feature type="transmembrane region" description="Helical" evidence="6">
    <location>
        <begin position="73"/>
        <end position="91"/>
    </location>
</feature>
<reference evidence="7 8" key="1">
    <citation type="journal article" date="2011" name="J. Bacteriol.">
        <title>Draft genome sequence of Sporolactobacillus inulinus strain CASD, an efficient D-lactic acid-producing bacterium with high-concentration lactate tolerance capability.</title>
        <authorList>
            <person name="Yu B."/>
            <person name="Su F."/>
            <person name="Wang L."/>
            <person name="Xu K."/>
            <person name="Zhao B."/>
            <person name="Xu P."/>
        </authorList>
    </citation>
    <scope>NUCLEOTIDE SEQUENCE [LARGE SCALE GENOMIC DNA]</scope>
    <source>
        <strain evidence="7 8">CASD</strain>
    </source>
</reference>